<dbReference type="Gene3D" id="3.40.50.2000">
    <property type="entry name" value="Glycogen Phosphorylase B"/>
    <property type="match status" value="3"/>
</dbReference>
<proteinExistence type="inferred from homology"/>
<dbReference type="EMBL" id="DSTX01000011">
    <property type="protein sequence ID" value="HFK20839.1"/>
    <property type="molecule type" value="Genomic_DNA"/>
</dbReference>
<dbReference type="InterPro" id="IPR052182">
    <property type="entry name" value="Glycogen/Maltodextrin_Phosph"/>
</dbReference>
<dbReference type="PANTHER" id="PTHR42655">
    <property type="entry name" value="GLYCOGEN PHOSPHORYLASE"/>
    <property type="match status" value="1"/>
</dbReference>
<name>A0A7C3J2N2_9CREN</name>
<dbReference type="NCBIfam" id="TIGR02094">
    <property type="entry name" value="more_P_ylases"/>
    <property type="match status" value="1"/>
</dbReference>
<dbReference type="GO" id="GO:0005975">
    <property type="term" value="P:carbohydrate metabolic process"/>
    <property type="evidence" value="ECO:0007669"/>
    <property type="project" value="InterPro"/>
</dbReference>
<dbReference type="PANTHER" id="PTHR42655:SF1">
    <property type="entry name" value="GLYCOGEN PHOSPHORYLASE"/>
    <property type="match status" value="1"/>
</dbReference>
<comment type="similarity">
    <text evidence="1">Belongs to the glycogen phosphorylase family.</text>
</comment>
<dbReference type="SUPFAM" id="SSF53756">
    <property type="entry name" value="UDP-Glycosyltransferase/glycogen phosphorylase"/>
    <property type="match status" value="1"/>
</dbReference>
<dbReference type="GO" id="GO:0008184">
    <property type="term" value="F:glycogen phosphorylase activity"/>
    <property type="evidence" value="ECO:0007669"/>
    <property type="project" value="InterPro"/>
</dbReference>
<protein>
    <submittedName>
        <fullName evidence="2">Alpha-glucan family phosphorylase</fullName>
    </submittedName>
</protein>
<comment type="caution">
    <text evidence="2">The sequence shown here is derived from an EMBL/GenBank/DDBJ whole genome shotgun (WGS) entry which is preliminary data.</text>
</comment>
<evidence type="ECO:0000256" key="1">
    <source>
        <dbReference type="ARBA" id="ARBA00006047"/>
    </source>
</evidence>
<dbReference type="GO" id="GO:0030170">
    <property type="term" value="F:pyridoxal phosphate binding"/>
    <property type="evidence" value="ECO:0007669"/>
    <property type="project" value="InterPro"/>
</dbReference>
<dbReference type="InterPro" id="IPR000811">
    <property type="entry name" value="Glyco_trans_35"/>
</dbReference>
<dbReference type="Pfam" id="PF00343">
    <property type="entry name" value="Phosphorylase"/>
    <property type="match status" value="1"/>
</dbReference>
<organism evidence="2">
    <name type="scientific">Candidatus Methanomethylicus mesodigestus</name>
    <dbReference type="NCBI Taxonomy" id="1867258"/>
    <lineage>
        <taxon>Archaea</taxon>
        <taxon>Thermoproteota</taxon>
        <taxon>Methanosuratincolia</taxon>
        <taxon>Candidatus Methanomethylicales</taxon>
        <taxon>Candidatus Methanomethylicaceae</taxon>
        <taxon>Candidatus Methanomethylicus</taxon>
    </lineage>
</organism>
<reference evidence="2" key="1">
    <citation type="journal article" date="2020" name="mSystems">
        <title>Genome- and Community-Level Interaction Insights into Carbon Utilization and Element Cycling Functions of Hydrothermarchaeota in Hydrothermal Sediment.</title>
        <authorList>
            <person name="Zhou Z."/>
            <person name="Liu Y."/>
            <person name="Xu W."/>
            <person name="Pan J."/>
            <person name="Luo Z.H."/>
            <person name="Li M."/>
        </authorList>
    </citation>
    <scope>NUCLEOTIDE SEQUENCE [LARGE SCALE GENOMIC DNA]</scope>
    <source>
        <strain evidence="2">SpSt-468</strain>
    </source>
</reference>
<gene>
    <name evidence="2" type="primary">glgP</name>
    <name evidence="2" type="ORF">ENS19_06085</name>
</gene>
<dbReference type="AlphaFoldDB" id="A0A7C3J2N2"/>
<sequence>MEIGLKSEIPTYSGGLGVLAGDTIRAAADLNLPMVAISLVSRKGYFRQRLTPEGQQIEESDSWEPSQYMDMLPAEITVPLYGRAVKVKAWQYDVVSPAGRSVPALLLDTDVEGNLPSDRAITNYLYGGDMRYRLEQEVVLGIGGVRMLDALGYRIRRYHMNEGHSALLALELLKKNGLDHNKVRDMCVFTTHTPVEAAFDKFPYMLFDEVLPGYIQQSELRELSGGDGFLNMAKLALNLSSYVNGVTKRHSEQSQVIFPGYRIKAITNGIHSYTWTCECFRNLYDKYITGWAIEPSLLVRASVIPDEELVEAHRGAKKNLIDYVNSTTGAAMDYETLTIGFARRATGYKRANMIFSDVERLRSIAAGGKIQLVYAGKAHPRDEPGKAMIREIFRYARELRDEIKIVYLEGYNMDLALKIISGVDLWLNTPQPPMEASGTSGMKAAHNGVVNFSVLDGWWIEGWMEGITGWAIGPPPDLKLSDQERRRRELRDLYNKLEYIIVPMFYDRKDEWHKIMTNSIEKVASYFNSHRMMSNYVMEAYL</sequence>
<evidence type="ECO:0000313" key="2">
    <source>
        <dbReference type="EMBL" id="HFK20839.1"/>
    </source>
</evidence>
<dbReference type="InterPro" id="IPR011834">
    <property type="entry name" value="Agluc_phsphrylas"/>
</dbReference>
<accession>A0A7C3J2N2</accession>